<feature type="compositionally biased region" description="Basic and acidic residues" evidence="2">
    <location>
        <begin position="262"/>
        <end position="271"/>
    </location>
</feature>
<feature type="compositionally biased region" description="Polar residues" evidence="2">
    <location>
        <begin position="175"/>
        <end position="197"/>
    </location>
</feature>
<evidence type="ECO:0000313" key="5">
    <source>
        <dbReference type="EMBL" id="UJF36119.1"/>
    </source>
</evidence>
<keyword evidence="3" id="KW-0732">Signal</keyword>
<dbReference type="Pfam" id="PF11741">
    <property type="entry name" value="AMIN"/>
    <property type="match status" value="1"/>
</dbReference>
<dbReference type="InterPro" id="IPR050695">
    <property type="entry name" value="N-acetylmuramoyl_amidase_3"/>
</dbReference>
<reference evidence="5 6" key="1">
    <citation type="journal article" date="2024" name="Int. J. Syst. Evol. Microbiol.">
        <title>Paenibacillus hexagrammi sp. nov., a novel bacterium isolated from the gut content of Hexagrammos agrammus.</title>
        <authorList>
            <person name="Jung H.K."/>
            <person name="Kim D.G."/>
            <person name="Zin H."/>
            <person name="Park J."/>
            <person name="Jung H."/>
            <person name="Kim Y.O."/>
            <person name="Kong H.J."/>
            <person name="Kim J.W."/>
            <person name="Kim Y.S."/>
        </authorList>
    </citation>
    <scope>NUCLEOTIDE SEQUENCE [LARGE SCALE GENOMIC DNA]</scope>
    <source>
        <strain evidence="5 6">YPD9-1</strain>
    </source>
</reference>
<protein>
    <submittedName>
        <fullName evidence="5">N-acetylmuramoyl-L-alanine amidase family protein</fullName>
    </submittedName>
</protein>
<dbReference type="SUPFAM" id="SSF55383">
    <property type="entry name" value="Copper amine oxidase, domain N"/>
    <property type="match status" value="1"/>
</dbReference>
<feature type="chain" id="PRO_5047272179" evidence="3">
    <location>
        <begin position="25"/>
        <end position="564"/>
    </location>
</feature>
<feature type="domain" description="MurNAc-LAA" evidence="4">
    <location>
        <begin position="450"/>
        <end position="558"/>
    </location>
</feature>
<dbReference type="CDD" id="cd02696">
    <property type="entry name" value="MurNAc-LAA"/>
    <property type="match status" value="1"/>
</dbReference>
<dbReference type="SMART" id="SM00646">
    <property type="entry name" value="Ami_3"/>
    <property type="match status" value="1"/>
</dbReference>
<dbReference type="Gene3D" id="3.30.457.10">
    <property type="entry name" value="Copper amine oxidase-like, N-terminal domain"/>
    <property type="match status" value="1"/>
</dbReference>
<evidence type="ECO:0000256" key="1">
    <source>
        <dbReference type="ARBA" id="ARBA00022801"/>
    </source>
</evidence>
<keyword evidence="6" id="KW-1185">Reference proteome</keyword>
<dbReference type="PANTHER" id="PTHR30404">
    <property type="entry name" value="N-ACETYLMURAMOYL-L-ALANINE AMIDASE"/>
    <property type="match status" value="1"/>
</dbReference>
<keyword evidence="1" id="KW-0378">Hydrolase</keyword>
<feature type="compositionally biased region" description="Low complexity" evidence="2">
    <location>
        <begin position="201"/>
        <end position="259"/>
    </location>
</feature>
<evidence type="ECO:0000256" key="2">
    <source>
        <dbReference type="SAM" id="MobiDB-lite"/>
    </source>
</evidence>
<dbReference type="Gene3D" id="3.40.630.40">
    <property type="entry name" value="Zn-dependent exopeptidases"/>
    <property type="match status" value="1"/>
</dbReference>
<dbReference type="Pfam" id="PF01520">
    <property type="entry name" value="Amidase_3"/>
    <property type="match status" value="1"/>
</dbReference>
<dbReference type="Proteomes" id="UP001649230">
    <property type="component" value="Chromosome"/>
</dbReference>
<gene>
    <name evidence="5" type="ORF">L0M14_14250</name>
</gene>
<evidence type="ECO:0000256" key="3">
    <source>
        <dbReference type="SAM" id="SignalP"/>
    </source>
</evidence>
<dbReference type="PANTHER" id="PTHR30404:SF0">
    <property type="entry name" value="N-ACETYLMURAMOYL-L-ALANINE AMIDASE AMIC"/>
    <property type="match status" value="1"/>
</dbReference>
<dbReference type="InterPro" id="IPR002508">
    <property type="entry name" value="MurNAc-LAA_cat"/>
</dbReference>
<dbReference type="EMBL" id="CP090978">
    <property type="protein sequence ID" value="UJF36119.1"/>
    <property type="molecule type" value="Genomic_DNA"/>
</dbReference>
<evidence type="ECO:0000259" key="4">
    <source>
        <dbReference type="SMART" id="SM00646"/>
    </source>
</evidence>
<feature type="region of interest" description="Disordered" evidence="2">
    <location>
        <begin position="158"/>
        <end position="271"/>
    </location>
</feature>
<dbReference type="Pfam" id="PF07833">
    <property type="entry name" value="Cu_amine_oxidN1"/>
    <property type="match status" value="1"/>
</dbReference>
<name>A0ABY3SQ56_9BACL</name>
<proteinExistence type="predicted"/>
<organism evidence="5 6">
    <name type="scientific">Paenibacillus hexagrammi</name>
    <dbReference type="NCBI Taxonomy" id="2908839"/>
    <lineage>
        <taxon>Bacteria</taxon>
        <taxon>Bacillati</taxon>
        <taxon>Bacillota</taxon>
        <taxon>Bacilli</taxon>
        <taxon>Bacillales</taxon>
        <taxon>Paenibacillaceae</taxon>
        <taxon>Paenibacillus</taxon>
    </lineage>
</organism>
<sequence>MMRYTVFFLSLLIGMMLTPAYAWGAEKDKSIKLYMNQKLLVSDEVSPRIVEGNTIVPVRIIAEELGAKVSWNEEAKRVTIVKDSMNIQLTINSKVALIQGAKQNMEVPPVIENGNTMLPLRFIGEQMGVKFNWDYMTSSVYMVKDDEPVSVPVMAPIEEDEEEEADPSSAVVSVNTQPSSDKGNTDKTNSGSNSSDKQGAATSTTNKPSTTTNTTSTTSNSPSTSSADKSNSSTTKPTTTATPTSSNSGNTGKTTNASSVSTDKDTDKTLQDSKTHVLTSIELTDKNLTVKAKDGELKPTVIKLSDPGRIVFDFPGTVLDDALAKKMVNNIGEIASKHPKVAKIRYSKFSDDPQTVRVILDLKGIADYRELPSKQSNIWTAAIEEKHLRVVIDAGHGGKDPGAQSVTNKNEKDFTLTMANKVTALLAKDEQIEVIETRSTDVFVELDDRVAIANNIQADLFLSIHGNKHTKPTISGTETYYYNPQSLDFANTVHKHIIPAAGLPDRDVRIGDFRVIHKTTMPAVLVEVGYLSNKTDEAAMYTEAFQNQVAASLVSAIEEYLNIK</sequence>
<dbReference type="RefSeq" id="WP_235122674.1">
    <property type="nucleotide sequence ID" value="NZ_CP090978.1"/>
</dbReference>
<dbReference type="InterPro" id="IPR012854">
    <property type="entry name" value="Cu_amine_oxidase-like_N"/>
</dbReference>
<dbReference type="InterPro" id="IPR036582">
    <property type="entry name" value="Mao_N_sf"/>
</dbReference>
<feature type="signal peptide" evidence="3">
    <location>
        <begin position="1"/>
        <end position="24"/>
    </location>
</feature>
<dbReference type="InterPro" id="IPR021731">
    <property type="entry name" value="AMIN_dom"/>
</dbReference>
<accession>A0ABY3SQ56</accession>
<dbReference type="SUPFAM" id="SSF53187">
    <property type="entry name" value="Zn-dependent exopeptidases"/>
    <property type="match status" value="1"/>
</dbReference>
<dbReference type="Gene3D" id="2.60.40.3500">
    <property type="match status" value="1"/>
</dbReference>
<evidence type="ECO:0000313" key="6">
    <source>
        <dbReference type="Proteomes" id="UP001649230"/>
    </source>
</evidence>